<feature type="compositionally biased region" description="Basic and acidic residues" evidence="1">
    <location>
        <begin position="29"/>
        <end position="40"/>
    </location>
</feature>
<evidence type="ECO:0000256" key="1">
    <source>
        <dbReference type="SAM" id="MobiDB-lite"/>
    </source>
</evidence>
<evidence type="ECO:0000313" key="3">
    <source>
        <dbReference type="Proteomes" id="UP001266305"/>
    </source>
</evidence>
<reference evidence="2 3" key="1">
    <citation type="submission" date="2023-05" db="EMBL/GenBank/DDBJ databases">
        <title>B98-5 Cell Line De Novo Hybrid Assembly: An Optical Mapping Approach.</title>
        <authorList>
            <person name="Kananen K."/>
            <person name="Auerbach J.A."/>
            <person name="Kautto E."/>
            <person name="Blachly J.S."/>
        </authorList>
    </citation>
    <scope>NUCLEOTIDE SEQUENCE [LARGE SCALE GENOMIC DNA]</scope>
    <source>
        <strain evidence="2">B95-8</strain>
        <tissue evidence="2">Cell line</tissue>
    </source>
</reference>
<organism evidence="2 3">
    <name type="scientific">Saguinus oedipus</name>
    <name type="common">Cotton-top tamarin</name>
    <name type="synonym">Oedipomidas oedipus</name>
    <dbReference type="NCBI Taxonomy" id="9490"/>
    <lineage>
        <taxon>Eukaryota</taxon>
        <taxon>Metazoa</taxon>
        <taxon>Chordata</taxon>
        <taxon>Craniata</taxon>
        <taxon>Vertebrata</taxon>
        <taxon>Euteleostomi</taxon>
        <taxon>Mammalia</taxon>
        <taxon>Eutheria</taxon>
        <taxon>Euarchontoglires</taxon>
        <taxon>Primates</taxon>
        <taxon>Haplorrhini</taxon>
        <taxon>Platyrrhini</taxon>
        <taxon>Cebidae</taxon>
        <taxon>Callitrichinae</taxon>
        <taxon>Saguinus</taxon>
    </lineage>
</organism>
<comment type="caution">
    <text evidence="2">The sequence shown here is derived from an EMBL/GenBank/DDBJ whole genome shotgun (WGS) entry which is preliminary data.</text>
</comment>
<accession>A0ABQ9UPG9</accession>
<dbReference type="EMBL" id="JASSZA010000011">
    <property type="protein sequence ID" value="KAK2098378.1"/>
    <property type="molecule type" value="Genomic_DNA"/>
</dbReference>
<gene>
    <name evidence="2" type="ORF">P7K49_023829</name>
</gene>
<evidence type="ECO:0000313" key="2">
    <source>
        <dbReference type="EMBL" id="KAK2098378.1"/>
    </source>
</evidence>
<feature type="region of interest" description="Disordered" evidence="1">
    <location>
        <begin position="20"/>
        <end position="54"/>
    </location>
</feature>
<dbReference type="Proteomes" id="UP001266305">
    <property type="component" value="Unassembled WGS sequence"/>
</dbReference>
<keyword evidence="3" id="KW-1185">Reference proteome</keyword>
<sequence>MRVLQFPQKSRALLGEMSTHMLGTAGPDEGSRGNVVERRQCLGTAPPEDRAKVR</sequence>
<proteinExistence type="predicted"/>
<protein>
    <submittedName>
        <fullName evidence="2">Uncharacterized protein</fullName>
    </submittedName>
</protein>
<name>A0ABQ9UPG9_SAGOE</name>